<protein>
    <submittedName>
        <fullName evidence="1">Uncharacterized protein</fullName>
    </submittedName>
</protein>
<sequence length="58" mass="6527">MWLGFRVSMLCFCVVSPLRHHVPDVELVSKNPAHVAGFSRIYALFLRGLPPPTPRPGR</sequence>
<proteinExistence type="predicted"/>
<name>A0A8S5SLW9_9CAUD</name>
<evidence type="ECO:0000313" key="1">
    <source>
        <dbReference type="EMBL" id="DAF51562.1"/>
    </source>
</evidence>
<accession>A0A8S5SLW9</accession>
<organism evidence="1">
    <name type="scientific">Siphoviridae sp. ctZgu8</name>
    <dbReference type="NCBI Taxonomy" id="2827893"/>
    <lineage>
        <taxon>Viruses</taxon>
        <taxon>Duplodnaviria</taxon>
        <taxon>Heunggongvirae</taxon>
        <taxon>Uroviricota</taxon>
        <taxon>Caudoviricetes</taxon>
    </lineage>
</organism>
<dbReference type="EMBL" id="BK032617">
    <property type="protein sequence ID" value="DAF51562.1"/>
    <property type="molecule type" value="Genomic_DNA"/>
</dbReference>
<reference evidence="1" key="1">
    <citation type="journal article" date="2021" name="Proc. Natl. Acad. Sci. U.S.A.">
        <title>A Catalog of Tens of Thousands of Viruses from Human Metagenomes Reveals Hidden Associations with Chronic Diseases.</title>
        <authorList>
            <person name="Tisza M.J."/>
            <person name="Buck C.B."/>
        </authorList>
    </citation>
    <scope>NUCLEOTIDE SEQUENCE</scope>
    <source>
        <strain evidence="1">CtZgu8</strain>
    </source>
</reference>